<protein>
    <submittedName>
        <fullName evidence="1">Uncharacterized protein</fullName>
    </submittedName>
</protein>
<evidence type="ECO:0000313" key="2">
    <source>
        <dbReference type="Proteomes" id="UP000007993"/>
    </source>
</evidence>
<sequence>MVISTDQPMNFVFHIKCNINVESSIAKTSRVLRWQTNIKRLGHPRYPVTPSIQNHWNRADRSRSSGG</sequence>
<organism evidence="1 2">
    <name type="scientific">Rhodopirellula baltica SH28</name>
    <dbReference type="NCBI Taxonomy" id="993517"/>
    <lineage>
        <taxon>Bacteria</taxon>
        <taxon>Pseudomonadati</taxon>
        <taxon>Planctomycetota</taxon>
        <taxon>Planctomycetia</taxon>
        <taxon>Pirellulales</taxon>
        <taxon>Pirellulaceae</taxon>
        <taxon>Rhodopirellula</taxon>
    </lineage>
</organism>
<name>K5D930_RHOBT</name>
<dbReference type="AlphaFoldDB" id="K5D930"/>
<dbReference type="EMBL" id="AMCW01000150">
    <property type="protein sequence ID" value="EKJ99303.1"/>
    <property type="molecule type" value="Genomic_DNA"/>
</dbReference>
<comment type="caution">
    <text evidence="1">The sequence shown here is derived from an EMBL/GenBank/DDBJ whole genome shotgun (WGS) entry which is preliminary data.</text>
</comment>
<evidence type="ECO:0000313" key="1">
    <source>
        <dbReference type="EMBL" id="EKJ99303.1"/>
    </source>
</evidence>
<dbReference type="PATRIC" id="fig|993517.3.peg.5793"/>
<proteinExistence type="predicted"/>
<reference evidence="1 2" key="1">
    <citation type="journal article" date="2013" name="Mar. Genomics">
        <title>Expression of sulfatases in Rhodopirellula baltica and the diversity of sulfatases in the genus Rhodopirellula.</title>
        <authorList>
            <person name="Wegner C.E."/>
            <person name="Richter-Heitmann T."/>
            <person name="Klindworth A."/>
            <person name="Klockow C."/>
            <person name="Richter M."/>
            <person name="Achstetter T."/>
            <person name="Glockner F.O."/>
            <person name="Harder J."/>
        </authorList>
    </citation>
    <scope>NUCLEOTIDE SEQUENCE [LARGE SCALE GENOMIC DNA]</scope>
    <source>
        <strain evidence="1 2">SH28</strain>
    </source>
</reference>
<gene>
    <name evidence="1" type="ORF">RBSH_05352</name>
</gene>
<accession>K5D930</accession>
<dbReference type="Proteomes" id="UP000007993">
    <property type="component" value="Unassembled WGS sequence"/>
</dbReference>